<dbReference type="EC" id="4.1.3.27" evidence="3"/>
<feature type="domain" description="Chorismate-utilising enzyme C-terminal" evidence="1">
    <location>
        <begin position="163"/>
        <end position="415"/>
    </location>
</feature>
<keyword evidence="3" id="KW-0456">Lyase</keyword>
<dbReference type="eggNOG" id="COG0147">
    <property type="taxonomic scope" value="Bacteria"/>
</dbReference>
<dbReference type="EMBL" id="CP002543">
    <property type="protein sequence ID" value="ADY73261.1"/>
    <property type="molecule type" value="Genomic_DNA"/>
</dbReference>
<accession>F0S339</accession>
<dbReference type="HOGENOM" id="CLU_006493_7_2_0"/>
<dbReference type="Proteomes" id="UP000007102">
    <property type="component" value="Chromosome"/>
</dbReference>
<dbReference type="AlphaFoldDB" id="F0S339"/>
<proteinExistence type="predicted"/>
<sequence>MKIKRLSFVPPYEAFKFLVKRGYPIKLFLDSASVNSKTGRYSVIAIGIKEELSIKNDLEGFNKLREFHRNLSKKFIVDFLPFGIYGYISYDANRYIENIESKQLDDIGLPDIYFFLPEITMIFDNLKGEFWVISFSEIPKISTEPLIFGEFSASIIGFNMTKKYFFESVEKIKNYISKGDTFQVNFSQRIDISFKGDYVALYDRLRKINPSPFSFFFDFGEYKAVSCSPERLIKREGKRVETRPIAGTRRRGSNKIEDQTLEQELFLSEKERAEHIMLVDLERNDLGRVCKYGTVEVDELMVKEKYSHVMHIVSNVKGIIKEGMDSIDLIKAVFPGGTITGAPKVRTMEIIAELEPTRRSLYTGSVGYIGFNDTMDLNIVIRTLLFRGKIGFLQVGAGIVWDSEPEKEYEETLHKGKALLKSLKIV</sequence>
<evidence type="ECO:0000259" key="2">
    <source>
        <dbReference type="Pfam" id="PF04715"/>
    </source>
</evidence>
<dbReference type="InterPro" id="IPR005801">
    <property type="entry name" value="ADC_synthase"/>
</dbReference>
<gene>
    <name evidence="3" type="ordered locus">Dester_0610</name>
</gene>
<dbReference type="PANTHER" id="PTHR11236:SF9">
    <property type="entry name" value="ANTHRANILATE SYNTHASE COMPONENT 1"/>
    <property type="match status" value="1"/>
</dbReference>
<dbReference type="InterPro" id="IPR019999">
    <property type="entry name" value="Anth_synth_I-like"/>
</dbReference>
<name>F0S339_DESTD</name>
<evidence type="ECO:0000313" key="4">
    <source>
        <dbReference type="Proteomes" id="UP000007102"/>
    </source>
</evidence>
<organism evidence="3 4">
    <name type="scientific">Desulfurobacterium thermolithotrophum (strain DSM 11699 / BSA)</name>
    <dbReference type="NCBI Taxonomy" id="868864"/>
    <lineage>
        <taxon>Bacteria</taxon>
        <taxon>Pseudomonadati</taxon>
        <taxon>Aquificota</taxon>
        <taxon>Aquificia</taxon>
        <taxon>Desulfurobacteriales</taxon>
        <taxon>Desulfurobacteriaceae</taxon>
        <taxon>Desulfurobacterium</taxon>
    </lineage>
</organism>
<dbReference type="OrthoDB" id="9803598at2"/>
<dbReference type="GO" id="GO:0004049">
    <property type="term" value="F:anthranilate synthase activity"/>
    <property type="evidence" value="ECO:0007669"/>
    <property type="project" value="UniProtKB-EC"/>
</dbReference>
<reference evidence="4" key="2">
    <citation type="submission" date="2011-02" db="EMBL/GenBank/DDBJ databases">
        <title>The complete genome of Desulfurobacterium thermolithotrophum DSM 11699.</title>
        <authorList>
            <consortium name="US DOE Joint Genome Institute (JGI-PGF)"/>
            <person name="Lucas S."/>
            <person name="Copeland A."/>
            <person name="Lapidus A."/>
            <person name="Bruce D."/>
            <person name="Goodwin L."/>
            <person name="Pitluck S."/>
            <person name="Kyrpides N."/>
            <person name="Mavromatis K."/>
            <person name="Pagani I."/>
            <person name="Ivanova N."/>
            <person name="Mikhailova N."/>
            <person name="Daligault H."/>
            <person name="Detter J.C."/>
            <person name="Tapia R."/>
            <person name="Han C."/>
            <person name="Land M."/>
            <person name="Hauser L."/>
            <person name="Markowitz V."/>
            <person name="Cheng J.-F."/>
            <person name="Hugenholtz P."/>
            <person name="Woyke T."/>
            <person name="Wu D."/>
            <person name="Spring S."/>
            <person name="Brambilla E."/>
            <person name="Klenk H.-P."/>
            <person name="Eisen J.A."/>
        </authorList>
    </citation>
    <scope>NUCLEOTIDE SEQUENCE [LARGE SCALE GENOMIC DNA]</scope>
    <source>
        <strain evidence="4">DSM 11699 / BSA</strain>
    </source>
</reference>
<dbReference type="InParanoid" id="F0S339"/>
<dbReference type="Pfam" id="PF04715">
    <property type="entry name" value="Anth_synt_I_N"/>
    <property type="match status" value="1"/>
</dbReference>
<dbReference type="STRING" id="868864.Dester_0610"/>
<dbReference type="InterPro" id="IPR015890">
    <property type="entry name" value="Chorismate_C"/>
</dbReference>
<dbReference type="GO" id="GO:0000162">
    <property type="term" value="P:L-tryptophan biosynthetic process"/>
    <property type="evidence" value="ECO:0007669"/>
    <property type="project" value="TreeGrafter"/>
</dbReference>
<dbReference type="SUPFAM" id="SSF56322">
    <property type="entry name" value="ADC synthase"/>
    <property type="match status" value="1"/>
</dbReference>
<dbReference type="PRINTS" id="PR00095">
    <property type="entry name" value="ANTSNTHASEI"/>
</dbReference>
<dbReference type="KEGG" id="dte:Dester_0610"/>
<dbReference type="FunCoup" id="F0S339">
    <property type="interactions" value="266"/>
</dbReference>
<dbReference type="Pfam" id="PF00425">
    <property type="entry name" value="Chorismate_bind"/>
    <property type="match status" value="1"/>
</dbReference>
<evidence type="ECO:0000259" key="1">
    <source>
        <dbReference type="Pfam" id="PF00425"/>
    </source>
</evidence>
<dbReference type="RefSeq" id="WP_013638218.1">
    <property type="nucleotide sequence ID" value="NC_015185.1"/>
</dbReference>
<evidence type="ECO:0000313" key="3">
    <source>
        <dbReference type="EMBL" id="ADY73261.1"/>
    </source>
</evidence>
<protein>
    <submittedName>
        <fullName evidence="3">Anthranilate synthase</fullName>
        <ecNumber evidence="3">4.1.3.27</ecNumber>
    </submittedName>
</protein>
<dbReference type="PANTHER" id="PTHR11236">
    <property type="entry name" value="AMINOBENZOATE/ANTHRANILATE SYNTHASE"/>
    <property type="match status" value="1"/>
</dbReference>
<dbReference type="InterPro" id="IPR006805">
    <property type="entry name" value="Anth_synth_I_N"/>
</dbReference>
<dbReference type="Gene3D" id="3.60.120.10">
    <property type="entry name" value="Anthranilate synthase"/>
    <property type="match status" value="1"/>
</dbReference>
<keyword evidence="4" id="KW-1185">Reference proteome</keyword>
<feature type="domain" description="Anthranilate synthase component I N-terminal" evidence="2">
    <location>
        <begin position="11"/>
        <end position="131"/>
    </location>
</feature>
<reference evidence="3 4" key="1">
    <citation type="journal article" date="2011" name="Stand. Genomic Sci.">
        <title>Complete genome sequence of the thermophilic sulfur-reducer Desulfurobacterium thermolithotrophum type strain (BSA(T)) from a deep-sea hydrothermal vent.</title>
        <authorList>
            <person name="Goker M."/>
            <person name="Daligault H."/>
            <person name="Mwirichia R."/>
            <person name="Lapidus A."/>
            <person name="Lucas S."/>
            <person name="Deshpande S."/>
            <person name="Pagani I."/>
            <person name="Tapia R."/>
            <person name="Cheng J.F."/>
            <person name="Goodwin L."/>
            <person name="Pitluck S."/>
            <person name="Liolios K."/>
            <person name="Ivanova N."/>
            <person name="Mavromatis K."/>
            <person name="Mikhailova N."/>
            <person name="Pati A."/>
            <person name="Chen A."/>
            <person name="Palaniappan K."/>
            <person name="Han C."/>
            <person name="Land M."/>
            <person name="Hauser L."/>
            <person name="Pan C."/>
            <person name="Brambilla E.M."/>
            <person name="Rohde M."/>
            <person name="Spring S."/>
            <person name="Sikorski J."/>
            <person name="Wirth R."/>
            <person name="Detter J.C."/>
            <person name="Woyke T."/>
            <person name="Bristow J."/>
            <person name="Eisen J.A."/>
            <person name="Markowitz V."/>
            <person name="Hugenholtz P."/>
            <person name="Kyrpides N.C."/>
            <person name="Klenk H.P."/>
        </authorList>
    </citation>
    <scope>NUCLEOTIDE SEQUENCE [LARGE SCALE GENOMIC DNA]</scope>
    <source>
        <strain evidence="4">DSM 11699 / BSA</strain>
    </source>
</reference>